<dbReference type="KEGG" id="pect:BN1012_Phect1156"/>
<dbReference type="HOGENOM" id="CLU_011226_6_3_5"/>
<dbReference type="CDD" id="cd03051">
    <property type="entry name" value="GST_N_GTT2_like"/>
    <property type="match status" value="1"/>
</dbReference>
<evidence type="ECO:0000313" key="4">
    <source>
        <dbReference type="Proteomes" id="UP000032160"/>
    </source>
</evidence>
<keyword evidence="3" id="KW-0808">Transferase</keyword>
<dbReference type="STRING" id="1458461.BN1012_Phect1156"/>
<dbReference type="PANTHER" id="PTHR44051">
    <property type="entry name" value="GLUTATHIONE S-TRANSFERASE-RELATED"/>
    <property type="match status" value="1"/>
</dbReference>
<dbReference type="Pfam" id="PF13409">
    <property type="entry name" value="GST_N_2"/>
    <property type="match status" value="1"/>
</dbReference>
<dbReference type="SFLD" id="SFLDS00019">
    <property type="entry name" value="Glutathione_Transferase_(cytos"/>
    <property type="match status" value="1"/>
</dbReference>
<reference evidence="3 4" key="1">
    <citation type="journal article" date="2014" name="Front. Genet.">
        <title>Genome and metabolic network of "Candidatus Phaeomarinobacter ectocarpi" Ec32, a new candidate genus of Alphaproteobacteria frequently associated with brown algae.</title>
        <authorList>
            <person name="Dittami S.M."/>
            <person name="Barbeyron T."/>
            <person name="Boyen C."/>
            <person name="Cambefort J."/>
            <person name="Collet G."/>
            <person name="Delage L."/>
            <person name="Gobet A."/>
            <person name="Groisillier A."/>
            <person name="Leblanc C."/>
            <person name="Michel G."/>
            <person name="Scornet D."/>
            <person name="Siegel A."/>
            <person name="Tapia J.E."/>
            <person name="Tonon T."/>
        </authorList>
    </citation>
    <scope>NUCLEOTIDE SEQUENCE [LARGE SCALE GENOMIC DNA]</scope>
    <source>
        <strain evidence="3 4">Ec32</strain>
    </source>
</reference>
<dbReference type="Gene3D" id="3.40.30.10">
    <property type="entry name" value="Glutaredoxin"/>
    <property type="match status" value="1"/>
</dbReference>
<organism evidence="3 4">
    <name type="scientific">Candidatus Phaeomarinibacter ectocarpi</name>
    <dbReference type="NCBI Taxonomy" id="1458461"/>
    <lineage>
        <taxon>Bacteria</taxon>
        <taxon>Pseudomonadati</taxon>
        <taxon>Pseudomonadota</taxon>
        <taxon>Alphaproteobacteria</taxon>
        <taxon>Hyphomicrobiales</taxon>
        <taxon>Parvibaculaceae</taxon>
        <taxon>Candidatus Phaeomarinibacter</taxon>
    </lineage>
</organism>
<dbReference type="PROSITE" id="PS50404">
    <property type="entry name" value="GST_NTER"/>
    <property type="match status" value="1"/>
</dbReference>
<sequence>MPITFYDFTPAPSPRRARILLAEKGIEVENKQIDMMQGEQLSDEYKKINPSCTIPALQLEDGTILTDNSGIAAWADAYKPENPILGSTPAEKGLVASWNARIEFEGLMAVAEILRNTSKGMQGRAMTGPLNLEQIPALAERGKKRLPLFYDMLNERLEGRDFIAIDTLSVADITALVCVDFGAWVKITPTDAHTNLNRWHAAMSARPSAKA</sequence>
<dbReference type="EMBL" id="HG966617">
    <property type="protein sequence ID" value="CDO59370.1"/>
    <property type="molecule type" value="Genomic_DNA"/>
</dbReference>
<dbReference type="AlphaFoldDB" id="X5MLC2"/>
<dbReference type="SUPFAM" id="SSF47616">
    <property type="entry name" value="GST C-terminal domain-like"/>
    <property type="match status" value="1"/>
</dbReference>
<keyword evidence="4" id="KW-1185">Reference proteome</keyword>
<dbReference type="InterPro" id="IPR036249">
    <property type="entry name" value="Thioredoxin-like_sf"/>
</dbReference>
<proteinExistence type="predicted"/>
<name>X5MLC2_9HYPH</name>
<dbReference type="Proteomes" id="UP000032160">
    <property type="component" value="Chromosome I"/>
</dbReference>
<dbReference type="PANTHER" id="PTHR44051:SF8">
    <property type="entry name" value="GLUTATHIONE S-TRANSFERASE GSTA"/>
    <property type="match status" value="1"/>
</dbReference>
<dbReference type="InterPro" id="IPR010987">
    <property type="entry name" value="Glutathione-S-Trfase_C-like"/>
</dbReference>
<dbReference type="PATRIC" id="fig|1458461.3.peg.1156"/>
<dbReference type="GO" id="GO:0004364">
    <property type="term" value="F:glutathione transferase activity"/>
    <property type="evidence" value="ECO:0007669"/>
    <property type="project" value="UniProtKB-EC"/>
</dbReference>
<gene>
    <name evidence="3" type="ORF">BN1012_Phect1156</name>
</gene>
<dbReference type="InterPro" id="IPR004045">
    <property type="entry name" value="Glutathione_S-Trfase_N"/>
</dbReference>
<accession>X5MLC2</accession>
<dbReference type="SFLD" id="SFLDG00358">
    <property type="entry name" value="Main_(cytGST)"/>
    <property type="match status" value="1"/>
</dbReference>
<dbReference type="PROSITE" id="PS50405">
    <property type="entry name" value="GST_CTER"/>
    <property type="match status" value="1"/>
</dbReference>
<feature type="domain" description="GST C-terminal" evidence="2">
    <location>
        <begin position="88"/>
        <end position="211"/>
    </location>
</feature>
<dbReference type="EC" id="2.5.1.18" evidence="3"/>
<dbReference type="Pfam" id="PF00043">
    <property type="entry name" value="GST_C"/>
    <property type="match status" value="1"/>
</dbReference>
<dbReference type="SUPFAM" id="SSF52833">
    <property type="entry name" value="Thioredoxin-like"/>
    <property type="match status" value="1"/>
</dbReference>
<dbReference type="OrthoDB" id="9810080at2"/>
<evidence type="ECO:0000313" key="3">
    <source>
        <dbReference type="EMBL" id="CDO59370.1"/>
    </source>
</evidence>
<dbReference type="RefSeq" id="WP_043950045.1">
    <property type="nucleotide sequence ID" value="NZ_HG966617.1"/>
</dbReference>
<feature type="domain" description="GST N-terminal" evidence="1">
    <location>
        <begin position="1"/>
        <end position="83"/>
    </location>
</feature>
<dbReference type="InterPro" id="IPR040079">
    <property type="entry name" value="Glutathione_S-Trfase"/>
</dbReference>
<dbReference type="InterPro" id="IPR036282">
    <property type="entry name" value="Glutathione-S-Trfase_C_sf"/>
</dbReference>
<dbReference type="Gene3D" id="1.20.1050.10">
    <property type="match status" value="1"/>
</dbReference>
<dbReference type="InterPro" id="IPR004046">
    <property type="entry name" value="GST_C"/>
</dbReference>
<dbReference type="InterPro" id="IPR034345">
    <property type="entry name" value="Gtt2-like_N"/>
</dbReference>
<evidence type="ECO:0000259" key="1">
    <source>
        <dbReference type="PROSITE" id="PS50404"/>
    </source>
</evidence>
<protein>
    <submittedName>
        <fullName evidence="3">Glutathione S-transferase</fullName>
        <ecNumber evidence="3">2.5.1.18</ecNumber>
    </submittedName>
</protein>
<evidence type="ECO:0000259" key="2">
    <source>
        <dbReference type="PROSITE" id="PS50405"/>
    </source>
</evidence>